<name>A0ABV9Y9S5_9PSEU</name>
<accession>A0ABV9Y9S5</accession>
<proteinExistence type="predicted"/>
<reference evidence="3" key="1">
    <citation type="journal article" date="2019" name="Int. J. Syst. Evol. Microbiol.">
        <title>The Global Catalogue of Microorganisms (GCM) 10K type strain sequencing project: providing services to taxonomists for standard genome sequencing and annotation.</title>
        <authorList>
            <consortium name="The Broad Institute Genomics Platform"/>
            <consortium name="The Broad Institute Genome Sequencing Center for Infectious Disease"/>
            <person name="Wu L."/>
            <person name="Ma J."/>
        </authorList>
    </citation>
    <scope>NUCLEOTIDE SEQUENCE [LARGE SCALE GENOMIC DNA]</scope>
    <source>
        <strain evidence="3">KCTC 12848</strain>
    </source>
</reference>
<feature type="region of interest" description="Disordered" evidence="1">
    <location>
        <begin position="60"/>
        <end position="127"/>
    </location>
</feature>
<dbReference type="Proteomes" id="UP001595833">
    <property type="component" value="Unassembled WGS sequence"/>
</dbReference>
<organism evidence="2 3">
    <name type="scientific">Saccharothrix xinjiangensis</name>
    <dbReference type="NCBI Taxonomy" id="204798"/>
    <lineage>
        <taxon>Bacteria</taxon>
        <taxon>Bacillati</taxon>
        <taxon>Actinomycetota</taxon>
        <taxon>Actinomycetes</taxon>
        <taxon>Pseudonocardiales</taxon>
        <taxon>Pseudonocardiaceae</taxon>
        <taxon>Saccharothrix</taxon>
    </lineage>
</organism>
<gene>
    <name evidence="2" type="ORF">ACFPFM_33145</name>
</gene>
<feature type="compositionally biased region" description="Low complexity" evidence="1">
    <location>
        <begin position="94"/>
        <end position="105"/>
    </location>
</feature>
<evidence type="ECO:0000313" key="3">
    <source>
        <dbReference type="Proteomes" id="UP001595833"/>
    </source>
</evidence>
<evidence type="ECO:0008006" key="4">
    <source>
        <dbReference type="Google" id="ProtNLM"/>
    </source>
</evidence>
<comment type="caution">
    <text evidence="2">The sequence shown here is derived from an EMBL/GenBank/DDBJ whole genome shotgun (WGS) entry which is preliminary data.</text>
</comment>
<feature type="compositionally biased region" description="Low complexity" evidence="1">
    <location>
        <begin position="60"/>
        <end position="78"/>
    </location>
</feature>
<dbReference type="EMBL" id="JBHSJB010000033">
    <property type="protein sequence ID" value="MFC5058584.1"/>
    <property type="molecule type" value="Genomic_DNA"/>
</dbReference>
<evidence type="ECO:0000256" key="1">
    <source>
        <dbReference type="SAM" id="MobiDB-lite"/>
    </source>
</evidence>
<evidence type="ECO:0000313" key="2">
    <source>
        <dbReference type="EMBL" id="MFC5058584.1"/>
    </source>
</evidence>
<protein>
    <recommendedName>
        <fullName evidence="4">Secreted protein</fullName>
    </recommendedName>
</protein>
<dbReference type="RefSeq" id="WP_344038884.1">
    <property type="nucleotide sequence ID" value="NZ_JBHSJB010000033.1"/>
</dbReference>
<sequence>MKKLARYWRSFITWTRSRCRASRTWWTRMTASIRPRCPTDVCLRTARRQTRATAVPATVVQSSCTTRPRTTSPVVRVPGSDSTGKPKVQGNGVSSAASRSHCGSSDIGIIRPDSRISATRKTSKNAEDLVVQNEVRPSSHRYSARIR</sequence>
<keyword evidence="3" id="KW-1185">Reference proteome</keyword>